<sequence length="115" mass="12684">MDGINIDTTRNNNGYYNESAEGTKAASTFDTQATTPCSVISTPPAKKHSFVFQTPDGPRIKLASYEEACLSPTLPVDVDVATAKMEDDKILLDPFVHGLEPGPRYQRVFRCLLYL</sequence>
<dbReference type="Proteomes" id="UP001153069">
    <property type="component" value="Unassembled WGS sequence"/>
</dbReference>
<accession>A0A9N8EUF7</accession>
<comment type="caution">
    <text evidence="1">The sequence shown here is derived from an EMBL/GenBank/DDBJ whole genome shotgun (WGS) entry which is preliminary data.</text>
</comment>
<dbReference type="AlphaFoldDB" id="A0A9N8EUF7"/>
<organism evidence="1 2">
    <name type="scientific">Seminavis robusta</name>
    <dbReference type="NCBI Taxonomy" id="568900"/>
    <lineage>
        <taxon>Eukaryota</taxon>
        <taxon>Sar</taxon>
        <taxon>Stramenopiles</taxon>
        <taxon>Ochrophyta</taxon>
        <taxon>Bacillariophyta</taxon>
        <taxon>Bacillariophyceae</taxon>
        <taxon>Bacillariophycidae</taxon>
        <taxon>Naviculales</taxon>
        <taxon>Naviculaceae</taxon>
        <taxon>Seminavis</taxon>
    </lineage>
</organism>
<evidence type="ECO:0000313" key="2">
    <source>
        <dbReference type="Proteomes" id="UP001153069"/>
    </source>
</evidence>
<protein>
    <submittedName>
        <fullName evidence="1">Uncharacterized protein</fullName>
    </submittedName>
</protein>
<dbReference type="EMBL" id="CAICTM010001793">
    <property type="protein sequence ID" value="CAB9526209.1"/>
    <property type="molecule type" value="Genomic_DNA"/>
</dbReference>
<gene>
    <name evidence="1" type="ORF">SEMRO_1795_G298000.1</name>
</gene>
<evidence type="ECO:0000313" key="1">
    <source>
        <dbReference type="EMBL" id="CAB9526209.1"/>
    </source>
</evidence>
<keyword evidence="2" id="KW-1185">Reference proteome</keyword>
<proteinExistence type="predicted"/>
<reference evidence="1" key="1">
    <citation type="submission" date="2020-06" db="EMBL/GenBank/DDBJ databases">
        <authorList>
            <consortium name="Plant Systems Biology data submission"/>
        </authorList>
    </citation>
    <scope>NUCLEOTIDE SEQUENCE</scope>
    <source>
        <strain evidence="1">D6</strain>
    </source>
</reference>
<name>A0A9N8EUF7_9STRA</name>